<dbReference type="Proteomes" id="UP001152533">
    <property type="component" value="Unassembled WGS sequence"/>
</dbReference>
<gene>
    <name evidence="1" type="ORF">CGXH109_LOCUS65365</name>
</gene>
<evidence type="ECO:0000313" key="2">
    <source>
        <dbReference type="Proteomes" id="UP001152533"/>
    </source>
</evidence>
<keyword evidence="2" id="KW-1185">Reference proteome</keyword>
<name>A0A9W4W927_9PEZI</name>
<organism evidence="1 2">
    <name type="scientific">Colletotrichum noveboracense</name>
    <dbReference type="NCBI Taxonomy" id="2664923"/>
    <lineage>
        <taxon>Eukaryota</taxon>
        <taxon>Fungi</taxon>
        <taxon>Dikarya</taxon>
        <taxon>Ascomycota</taxon>
        <taxon>Pezizomycotina</taxon>
        <taxon>Sordariomycetes</taxon>
        <taxon>Hypocreomycetidae</taxon>
        <taxon>Glomerellales</taxon>
        <taxon>Glomerellaceae</taxon>
        <taxon>Colletotrichum</taxon>
        <taxon>Colletotrichum gloeosporioides species complex</taxon>
    </lineage>
</organism>
<dbReference type="EMBL" id="CAMGZC010000431">
    <property type="protein sequence ID" value="CAI0647398.1"/>
    <property type="molecule type" value="Genomic_DNA"/>
</dbReference>
<proteinExistence type="predicted"/>
<dbReference type="AlphaFoldDB" id="A0A9W4W927"/>
<protein>
    <submittedName>
        <fullName evidence="1">Uncharacterized protein</fullName>
    </submittedName>
</protein>
<comment type="caution">
    <text evidence="1">The sequence shown here is derived from an EMBL/GenBank/DDBJ whole genome shotgun (WGS) entry which is preliminary data.</text>
</comment>
<feature type="non-terminal residue" evidence="1">
    <location>
        <position position="1"/>
    </location>
</feature>
<sequence length="118" mass="13017">MALPPIVNATLQSAVLAGTSNLLAQALTAYRTDSQLVIDWVPVVQFIMNAVVCTPPNFMWQDLLEQSFPAYHVSPTKDAIASAAANDEKELDREARDNKLVEPKLNIRNTVVKLLLDQ</sequence>
<accession>A0A9W4W927</accession>
<evidence type="ECO:0000313" key="1">
    <source>
        <dbReference type="EMBL" id="CAI0647398.1"/>
    </source>
</evidence>
<reference evidence="1" key="1">
    <citation type="submission" date="2022-08" db="EMBL/GenBank/DDBJ databases">
        <authorList>
            <person name="Giroux E."/>
            <person name="Giroux E."/>
        </authorList>
    </citation>
    <scope>NUCLEOTIDE SEQUENCE</scope>
    <source>
        <strain evidence="1">H1091258</strain>
    </source>
</reference>